<feature type="compositionally biased region" description="Low complexity" evidence="6">
    <location>
        <begin position="708"/>
        <end position="717"/>
    </location>
</feature>
<dbReference type="Proteomes" id="UP000054007">
    <property type="component" value="Unassembled WGS sequence"/>
</dbReference>
<protein>
    <recommendedName>
        <fullName evidence="7">C3H1-type domain-containing protein</fullName>
    </recommendedName>
</protein>
<dbReference type="InterPro" id="IPR036855">
    <property type="entry name" value="Znf_CCCH_sf"/>
</dbReference>
<reference evidence="8 9" key="1">
    <citation type="journal article" date="2015" name="Fungal Genet. Biol.">
        <title>Evolution of novel wood decay mechanisms in Agaricales revealed by the genome sequences of Fistulina hepatica and Cylindrobasidium torrendii.</title>
        <authorList>
            <person name="Floudas D."/>
            <person name="Held B.W."/>
            <person name="Riley R."/>
            <person name="Nagy L.G."/>
            <person name="Koehler G."/>
            <person name="Ransdell A.S."/>
            <person name="Younus H."/>
            <person name="Chow J."/>
            <person name="Chiniquy J."/>
            <person name="Lipzen A."/>
            <person name="Tritt A."/>
            <person name="Sun H."/>
            <person name="Haridas S."/>
            <person name="LaButti K."/>
            <person name="Ohm R.A."/>
            <person name="Kues U."/>
            <person name="Blanchette R.A."/>
            <person name="Grigoriev I.V."/>
            <person name="Minto R.E."/>
            <person name="Hibbett D.S."/>
        </authorList>
    </citation>
    <scope>NUCLEOTIDE SEQUENCE [LARGE SCALE GENOMIC DNA]</scope>
    <source>
        <strain evidence="8 9">FP15055 ss-10</strain>
    </source>
</reference>
<feature type="compositionally biased region" description="Polar residues" evidence="6">
    <location>
        <begin position="718"/>
        <end position="730"/>
    </location>
</feature>
<dbReference type="Pfam" id="PF00642">
    <property type="entry name" value="zf-CCCH"/>
    <property type="match status" value="2"/>
</dbReference>
<feature type="zinc finger region" description="C3H1-type" evidence="5">
    <location>
        <begin position="452"/>
        <end position="480"/>
    </location>
</feature>
<feature type="region of interest" description="Disordered" evidence="6">
    <location>
        <begin position="263"/>
        <end position="282"/>
    </location>
</feature>
<feature type="compositionally biased region" description="Polar residues" evidence="6">
    <location>
        <begin position="664"/>
        <end position="686"/>
    </location>
</feature>
<dbReference type="InterPro" id="IPR045877">
    <property type="entry name" value="ZFP36-like"/>
</dbReference>
<dbReference type="InterPro" id="IPR000571">
    <property type="entry name" value="Znf_CCCH"/>
</dbReference>
<dbReference type="EMBL" id="KN880480">
    <property type="protein sequence ID" value="KIY69693.1"/>
    <property type="molecule type" value="Genomic_DNA"/>
</dbReference>
<evidence type="ECO:0000256" key="6">
    <source>
        <dbReference type="SAM" id="MobiDB-lite"/>
    </source>
</evidence>
<feature type="compositionally biased region" description="Low complexity" evidence="6">
    <location>
        <begin position="148"/>
        <end position="161"/>
    </location>
</feature>
<evidence type="ECO:0000256" key="1">
    <source>
        <dbReference type="ARBA" id="ARBA00022723"/>
    </source>
</evidence>
<feature type="region of interest" description="Disordered" evidence="6">
    <location>
        <begin position="349"/>
        <end position="380"/>
    </location>
</feature>
<evidence type="ECO:0000256" key="3">
    <source>
        <dbReference type="ARBA" id="ARBA00022771"/>
    </source>
</evidence>
<keyword evidence="4 5" id="KW-0862">Zinc</keyword>
<keyword evidence="1 5" id="KW-0479">Metal-binding</keyword>
<evidence type="ECO:0000256" key="2">
    <source>
        <dbReference type="ARBA" id="ARBA00022737"/>
    </source>
</evidence>
<dbReference type="FunFam" id="4.10.1000.10:FF:000002">
    <property type="entry name" value="Zinc finger protein 36, C3H1 type-like 1"/>
    <property type="match status" value="1"/>
</dbReference>
<dbReference type="STRING" id="1314674.A0A0D7BGM7"/>
<feature type="compositionally biased region" description="Polar residues" evidence="6">
    <location>
        <begin position="173"/>
        <end position="191"/>
    </location>
</feature>
<dbReference type="FunFam" id="4.10.1000.10:FF:000001">
    <property type="entry name" value="zinc finger CCCH domain-containing protein 15-like"/>
    <property type="match status" value="1"/>
</dbReference>
<keyword evidence="3 5" id="KW-0863">Zinc-finger</keyword>
<feature type="region of interest" description="Disordered" evidence="6">
    <location>
        <begin position="34"/>
        <end position="85"/>
    </location>
</feature>
<evidence type="ECO:0000256" key="5">
    <source>
        <dbReference type="PROSITE-ProRule" id="PRU00723"/>
    </source>
</evidence>
<feature type="domain" description="C3H1-type" evidence="7">
    <location>
        <begin position="452"/>
        <end position="480"/>
    </location>
</feature>
<dbReference type="PROSITE" id="PS50103">
    <property type="entry name" value="ZF_C3H1"/>
    <property type="match status" value="2"/>
</dbReference>
<feature type="domain" description="C3H1-type" evidence="7">
    <location>
        <begin position="490"/>
        <end position="518"/>
    </location>
</feature>
<dbReference type="SMART" id="SM00356">
    <property type="entry name" value="ZnF_C3H1"/>
    <property type="match status" value="2"/>
</dbReference>
<dbReference type="PANTHER" id="PTHR12547">
    <property type="entry name" value="CCCH ZINC FINGER/TIS11-RELATED"/>
    <property type="match status" value="1"/>
</dbReference>
<organism evidence="8 9">
    <name type="scientific">Cylindrobasidium torrendii FP15055 ss-10</name>
    <dbReference type="NCBI Taxonomy" id="1314674"/>
    <lineage>
        <taxon>Eukaryota</taxon>
        <taxon>Fungi</taxon>
        <taxon>Dikarya</taxon>
        <taxon>Basidiomycota</taxon>
        <taxon>Agaricomycotina</taxon>
        <taxon>Agaricomycetes</taxon>
        <taxon>Agaricomycetidae</taxon>
        <taxon>Agaricales</taxon>
        <taxon>Marasmiineae</taxon>
        <taxon>Physalacriaceae</taxon>
        <taxon>Cylindrobasidium</taxon>
    </lineage>
</organism>
<gene>
    <name evidence="8" type="ORF">CYLTODRAFT_393387</name>
</gene>
<evidence type="ECO:0000259" key="7">
    <source>
        <dbReference type="PROSITE" id="PS50103"/>
    </source>
</evidence>
<accession>A0A0D7BGM7</accession>
<feature type="region of interest" description="Disordered" evidence="6">
    <location>
        <begin position="287"/>
        <end position="335"/>
    </location>
</feature>
<sequence>MHDVVTTASAPKAYHFDNQNDLLPPINLTNKHLPNDTISWHDPETNETWPPKSDSSPRSNSFIRSSPVGLSKPTHRAKMSSLSENKQAQANTWLYANGQHVNTDADWDLADQIVRLNISDAAGEGAHDPTIRTPPKKANPMVAHLADGSPLESSPGLSTGSSPPPDHEIITHSRGSSTDTTESNSHDSVNGLSLKESKERPNSYNGANLSSADLRNLQQAGEDDQQWPQYRESGAEPSYPSLANSTIHRPQPQVAAPSQLFDYRGPQAGRDEDYNARNFGAMQPSGAVGAASSFGQRPANGSPSQYRQTRGYPQQAGLMPSPPAMGFSGGHTAHISLGGTQQAYDMMMPPQDSPGLGRGQPANVYRSSHQHSASEPSVHNGIPPYTPAMYPPGMGPPSMMMYPGGYYGQDYARDARIAPQYTGGYPMPMEATPTGSSSGQNGPSANNRKLGLYKTELCRSWEEKGTCRYGTKCQFAHGEDELRRVQRHPKYKTEICRTFWVSGSCPYGKRCCFIHTELPNQGGANGPPQQETPPPPPPADGRARSMSTNSDPNEGGVSLLARISKRSQESNGSTPPMDVGNVQFSRPPTGSLRVDTSTLDGSAMKHQNKSAYPSFASNGVYMPMIDTHTGAKSPAPVTAGPDLGRHNSARLDIVGNAYNQRMSMSGTPPSNSNTPGHTYGMSNESVGQPRGHVRGGSWAALGRAGHLSSGSFSSSSGANDTLNSPWTATELTKRPKAWA</sequence>
<proteinExistence type="predicted"/>
<dbReference type="Gene3D" id="4.10.1000.10">
    <property type="entry name" value="Zinc finger, CCCH-type"/>
    <property type="match status" value="2"/>
</dbReference>
<evidence type="ECO:0000313" key="8">
    <source>
        <dbReference type="EMBL" id="KIY69693.1"/>
    </source>
</evidence>
<feature type="compositionally biased region" description="Polar residues" evidence="6">
    <location>
        <begin position="365"/>
        <end position="377"/>
    </location>
</feature>
<keyword evidence="9" id="KW-1185">Reference proteome</keyword>
<feature type="zinc finger region" description="C3H1-type" evidence="5">
    <location>
        <begin position="490"/>
        <end position="518"/>
    </location>
</feature>
<name>A0A0D7BGM7_9AGAR</name>
<dbReference type="PANTHER" id="PTHR12547:SF18">
    <property type="entry name" value="PROTEIN TIS11"/>
    <property type="match status" value="1"/>
</dbReference>
<feature type="region of interest" description="Disordered" evidence="6">
    <location>
        <begin position="522"/>
        <end position="591"/>
    </location>
</feature>
<evidence type="ECO:0000313" key="9">
    <source>
        <dbReference type="Proteomes" id="UP000054007"/>
    </source>
</evidence>
<feature type="region of interest" description="Disordered" evidence="6">
    <location>
        <begin position="121"/>
        <end position="257"/>
    </location>
</feature>
<feature type="compositionally biased region" description="Low complexity" evidence="6">
    <location>
        <begin position="53"/>
        <end position="67"/>
    </location>
</feature>
<dbReference type="SUPFAM" id="SSF90229">
    <property type="entry name" value="CCCH zinc finger"/>
    <property type="match status" value="2"/>
</dbReference>
<dbReference type="GO" id="GO:0003729">
    <property type="term" value="F:mRNA binding"/>
    <property type="evidence" value="ECO:0007669"/>
    <property type="project" value="InterPro"/>
</dbReference>
<keyword evidence="2" id="KW-0677">Repeat</keyword>
<dbReference type="OrthoDB" id="410307at2759"/>
<feature type="region of interest" description="Disordered" evidence="6">
    <location>
        <begin position="664"/>
        <end position="739"/>
    </location>
</feature>
<dbReference type="AlphaFoldDB" id="A0A0D7BGM7"/>
<feature type="compositionally biased region" description="Polar residues" evidence="6">
    <location>
        <begin position="202"/>
        <end position="219"/>
    </location>
</feature>
<feature type="compositionally biased region" description="Polar residues" evidence="6">
    <location>
        <begin position="582"/>
        <end position="591"/>
    </location>
</feature>
<dbReference type="GO" id="GO:0008270">
    <property type="term" value="F:zinc ion binding"/>
    <property type="evidence" value="ECO:0007669"/>
    <property type="project" value="UniProtKB-KW"/>
</dbReference>
<feature type="compositionally biased region" description="Pro residues" evidence="6">
    <location>
        <begin position="530"/>
        <end position="539"/>
    </location>
</feature>
<feature type="compositionally biased region" description="Polar residues" evidence="6">
    <location>
        <begin position="293"/>
        <end position="312"/>
    </location>
</feature>
<evidence type="ECO:0000256" key="4">
    <source>
        <dbReference type="ARBA" id="ARBA00022833"/>
    </source>
</evidence>